<dbReference type="Proteomes" id="UP000187550">
    <property type="component" value="Unassembled WGS sequence"/>
</dbReference>
<keyword evidence="2" id="KW-0805">Transcription regulation</keyword>
<dbReference type="InterPro" id="IPR013324">
    <property type="entry name" value="RNA_pol_sigma_r3/r4-like"/>
</dbReference>
<protein>
    <submittedName>
        <fullName evidence="7">RNA polymerase sigma-70 factor, ECF subfamily</fullName>
    </submittedName>
</protein>
<dbReference type="Pfam" id="PF08281">
    <property type="entry name" value="Sigma70_r4_2"/>
    <property type="match status" value="1"/>
</dbReference>
<dbReference type="InterPro" id="IPR013325">
    <property type="entry name" value="RNA_pol_sigma_r2"/>
</dbReference>
<dbReference type="EMBL" id="FTPL01000001">
    <property type="protein sequence ID" value="SIT66225.1"/>
    <property type="molecule type" value="Genomic_DNA"/>
</dbReference>
<dbReference type="Gene3D" id="1.10.10.10">
    <property type="entry name" value="Winged helix-like DNA-binding domain superfamily/Winged helix DNA-binding domain"/>
    <property type="match status" value="1"/>
</dbReference>
<evidence type="ECO:0000313" key="7">
    <source>
        <dbReference type="EMBL" id="SIT66225.1"/>
    </source>
</evidence>
<gene>
    <name evidence="7" type="ORF">SAMN05428946_0039</name>
</gene>
<dbReference type="Pfam" id="PF04542">
    <property type="entry name" value="Sigma70_r2"/>
    <property type="match status" value="1"/>
</dbReference>
<dbReference type="AlphaFoldDB" id="A0A1U7PIS1"/>
<dbReference type="GO" id="GO:0003677">
    <property type="term" value="F:DNA binding"/>
    <property type="evidence" value="ECO:0007669"/>
    <property type="project" value="InterPro"/>
</dbReference>
<proteinExistence type="inferred from homology"/>
<dbReference type="GO" id="GO:0016987">
    <property type="term" value="F:sigma factor activity"/>
    <property type="evidence" value="ECO:0007669"/>
    <property type="project" value="UniProtKB-KW"/>
</dbReference>
<evidence type="ECO:0000256" key="3">
    <source>
        <dbReference type="ARBA" id="ARBA00023082"/>
    </source>
</evidence>
<comment type="similarity">
    <text evidence="1">Belongs to the sigma-70 factor family. ECF subfamily.</text>
</comment>
<dbReference type="RefSeq" id="WP_076756373.1">
    <property type="nucleotide sequence ID" value="NZ_FTPL01000001.1"/>
</dbReference>
<sequence length="172" mass="20018">MEETEWAARAAKGDQEAFIRLMELHKATLYRTAFAFLKDQHASIEAVQEVTARAYKAVRRLKNPAFAKTWLTRIMINYCQDELKRRGREPSSDRLPDPGARDAYDRFELDEALEALPGESRRLIHLKYFEEMKIREIAELEQIPEGTVKSRLHYSLRQLREFFTGKGGNADV</sequence>
<accession>A0A1U7PIS1</accession>
<dbReference type="GO" id="GO:0006352">
    <property type="term" value="P:DNA-templated transcription initiation"/>
    <property type="evidence" value="ECO:0007669"/>
    <property type="project" value="InterPro"/>
</dbReference>
<dbReference type="InterPro" id="IPR039425">
    <property type="entry name" value="RNA_pol_sigma-70-like"/>
</dbReference>
<feature type="domain" description="RNA polymerase sigma-70 region 2" evidence="5">
    <location>
        <begin position="21"/>
        <end position="88"/>
    </location>
</feature>
<evidence type="ECO:0000259" key="5">
    <source>
        <dbReference type="Pfam" id="PF04542"/>
    </source>
</evidence>
<evidence type="ECO:0000259" key="6">
    <source>
        <dbReference type="Pfam" id="PF08281"/>
    </source>
</evidence>
<dbReference type="PANTHER" id="PTHR43133">
    <property type="entry name" value="RNA POLYMERASE ECF-TYPE SIGMA FACTO"/>
    <property type="match status" value="1"/>
</dbReference>
<dbReference type="Gene3D" id="1.10.1740.10">
    <property type="match status" value="1"/>
</dbReference>
<dbReference type="InterPro" id="IPR013249">
    <property type="entry name" value="RNA_pol_sigma70_r4_t2"/>
</dbReference>
<organism evidence="7 8">
    <name type="scientific">Edaphobacillus lindanitolerans</name>
    <dbReference type="NCBI Taxonomy" id="550447"/>
    <lineage>
        <taxon>Bacteria</taxon>
        <taxon>Bacillati</taxon>
        <taxon>Bacillota</taxon>
        <taxon>Bacilli</taxon>
        <taxon>Bacillales</taxon>
        <taxon>Bacillaceae</taxon>
        <taxon>Edaphobacillus</taxon>
    </lineage>
</organism>
<dbReference type="SUPFAM" id="SSF88946">
    <property type="entry name" value="Sigma2 domain of RNA polymerase sigma factors"/>
    <property type="match status" value="1"/>
</dbReference>
<dbReference type="PANTHER" id="PTHR43133:SF51">
    <property type="entry name" value="RNA POLYMERASE SIGMA FACTOR"/>
    <property type="match status" value="1"/>
</dbReference>
<keyword evidence="3" id="KW-0731">Sigma factor</keyword>
<dbReference type="InterPro" id="IPR036388">
    <property type="entry name" value="WH-like_DNA-bd_sf"/>
</dbReference>
<evidence type="ECO:0000313" key="8">
    <source>
        <dbReference type="Proteomes" id="UP000187550"/>
    </source>
</evidence>
<dbReference type="InterPro" id="IPR007627">
    <property type="entry name" value="RNA_pol_sigma70_r2"/>
</dbReference>
<name>A0A1U7PIS1_9BACI</name>
<dbReference type="CDD" id="cd06171">
    <property type="entry name" value="Sigma70_r4"/>
    <property type="match status" value="1"/>
</dbReference>
<evidence type="ECO:0000256" key="2">
    <source>
        <dbReference type="ARBA" id="ARBA00023015"/>
    </source>
</evidence>
<keyword evidence="8" id="KW-1185">Reference proteome</keyword>
<dbReference type="OrthoDB" id="9782703at2"/>
<dbReference type="InterPro" id="IPR014284">
    <property type="entry name" value="RNA_pol_sigma-70_dom"/>
</dbReference>
<evidence type="ECO:0000256" key="4">
    <source>
        <dbReference type="ARBA" id="ARBA00023163"/>
    </source>
</evidence>
<reference evidence="8" key="1">
    <citation type="submission" date="2017-01" db="EMBL/GenBank/DDBJ databases">
        <authorList>
            <person name="Varghese N."/>
            <person name="Submissions S."/>
        </authorList>
    </citation>
    <scope>NUCLEOTIDE SEQUENCE [LARGE SCALE GENOMIC DNA]</scope>
    <source>
        <strain evidence="8">MNA4</strain>
    </source>
</reference>
<dbReference type="NCBIfam" id="TIGR02937">
    <property type="entry name" value="sigma70-ECF"/>
    <property type="match status" value="1"/>
</dbReference>
<dbReference type="STRING" id="550447.SAMN05428946_0039"/>
<dbReference type="SUPFAM" id="SSF88659">
    <property type="entry name" value="Sigma3 and sigma4 domains of RNA polymerase sigma factors"/>
    <property type="match status" value="1"/>
</dbReference>
<keyword evidence="4" id="KW-0804">Transcription</keyword>
<evidence type="ECO:0000256" key="1">
    <source>
        <dbReference type="ARBA" id="ARBA00010641"/>
    </source>
</evidence>
<feature type="domain" description="RNA polymerase sigma factor 70 region 4 type 2" evidence="6">
    <location>
        <begin position="107"/>
        <end position="159"/>
    </location>
</feature>